<dbReference type="SUPFAM" id="SSF53335">
    <property type="entry name" value="S-adenosyl-L-methionine-dependent methyltransferases"/>
    <property type="match status" value="1"/>
</dbReference>
<keyword evidence="3" id="KW-0479">Metal-binding</keyword>
<keyword evidence="7" id="KW-0489">Methyltransferase</keyword>
<dbReference type="Gene3D" id="3.40.50.150">
    <property type="entry name" value="Vaccinia Virus protein VP39"/>
    <property type="match status" value="1"/>
</dbReference>
<dbReference type="Proteomes" id="UP000317155">
    <property type="component" value="Unassembled WGS sequence"/>
</dbReference>
<dbReference type="CDD" id="cd01335">
    <property type="entry name" value="Radical_SAM"/>
    <property type="match status" value="1"/>
</dbReference>
<evidence type="ECO:0000256" key="4">
    <source>
        <dbReference type="ARBA" id="ARBA00023004"/>
    </source>
</evidence>
<dbReference type="SUPFAM" id="SSF102114">
    <property type="entry name" value="Radical SAM enzymes"/>
    <property type="match status" value="1"/>
</dbReference>
<dbReference type="SFLD" id="SFLDS00029">
    <property type="entry name" value="Radical_SAM"/>
    <property type="match status" value="1"/>
</dbReference>
<gene>
    <name evidence="7" type="ORF">FL622_06740</name>
</gene>
<dbReference type="CDD" id="cd02440">
    <property type="entry name" value="AdoMet_MTases"/>
    <property type="match status" value="1"/>
</dbReference>
<keyword evidence="8" id="KW-1185">Reference proteome</keyword>
<evidence type="ECO:0000313" key="8">
    <source>
        <dbReference type="Proteomes" id="UP000317155"/>
    </source>
</evidence>
<sequence>MTFDPSRWLRLPLAESALWLCPDPPCWFVPTAAGDRLLTEPAAASAPRTAGDPSDFTRARFLQRLPEAVAPPYPGRAALLPSSPGPRELWLHITDRCNLACGHCLFSSAPDSRRELPLARLREHIREAYRLGCRRFALTGGEPLLHGDFPELIEELLALPETRIVVLSNGLLAKKRLLPHWPRERISLQISVDGRPEHHDRLRGAGSFARLDEQLRWLRQGGWRFSLSYCPTRENAADLPWLVDFAADRGAASLHFMWHFIRGRGDHAQHLDPPALLDPVLAAGRRAEERGLSIDNLEDLKGRIFAPPGTVHDGTNAGWEAAAIGPDDRLYPTAATIGLEELATPLDQGLEYAWRESPVLERVRQASAASLDDPWRLLLGGGDLDHSYHHRGTLVGDDPYQPLLEGLALDLIRRAAERLPAAAGPALRLKMGELLVSCAPHGPVVLGHGNCLLAVDDFGDGRDQVGRYYASATADEHEEILNPVHYAQELLEHIPAAYRFRGYGCGSPVMDAGVKPGERLVDLGCGSGVECFIAARLVGEKGRVTGVDMLEPMLDLARRGAVDVRRNLGYDNLAFVRGYLEEIPLPDGETDLVVSNCVLNLSVDKRRTFAEVFRILAPGGRLTAADVVCESEPSAAILNDPTLRGECIAGALTQKDLLGILEESGFTGFQVIKRLPYREVQGHPFFSLTFSVRRPAAEAHAERDRSGHLRVLYPGPGAALLTADGRWLHPGQVETLAADEAERLGDQVWQLDEQGWVTNVAMAAGGNCCIPPEAQEQAPPVAERHGSGCLVCGAPLLYHPVERQATCHYCGLELAANACCEQGHFVCDRCHVGDRLELIEHLCASATETDVIALLQRLRRHPEIPLHGPEHHALVPGVLLAALRNAGHPVDPEQLRSGIRRGAGISGGSCGYLGICGAAAGVGAAFSILLEATPLKARARQQVQQIVQRILGEIADYEAGRCCQRDCWIALRGAVAIAEELWHLDLPEVAPFACAQMADNRECLGTACPLWPTRTRELVDAALLNTADEIPAHE</sequence>
<evidence type="ECO:0000256" key="5">
    <source>
        <dbReference type="ARBA" id="ARBA00023014"/>
    </source>
</evidence>
<dbReference type="InterPro" id="IPR058240">
    <property type="entry name" value="rSAM_sf"/>
</dbReference>
<dbReference type="InterPro" id="IPR043768">
    <property type="entry name" value="DUF5714"/>
</dbReference>
<name>A0A550JGD6_9BACT</name>
<dbReference type="GO" id="GO:0032259">
    <property type="term" value="P:methylation"/>
    <property type="evidence" value="ECO:0007669"/>
    <property type="project" value="UniProtKB-KW"/>
</dbReference>
<dbReference type="Pfam" id="PF18978">
    <property type="entry name" value="DUF5714"/>
    <property type="match status" value="1"/>
</dbReference>
<dbReference type="InterPro" id="IPR007197">
    <property type="entry name" value="rSAM"/>
</dbReference>
<dbReference type="InterPro" id="IPR029063">
    <property type="entry name" value="SAM-dependent_MTases_sf"/>
</dbReference>
<organism evidence="7 8">
    <name type="scientific">Trichloromonas acetexigens</name>
    <dbReference type="NCBI Taxonomy" id="38815"/>
    <lineage>
        <taxon>Bacteria</taxon>
        <taxon>Pseudomonadati</taxon>
        <taxon>Thermodesulfobacteriota</taxon>
        <taxon>Desulfuromonadia</taxon>
        <taxon>Desulfuromonadales</taxon>
        <taxon>Trichloromonadaceae</taxon>
        <taxon>Trichloromonas</taxon>
    </lineage>
</organism>
<evidence type="ECO:0000256" key="3">
    <source>
        <dbReference type="ARBA" id="ARBA00022723"/>
    </source>
</evidence>
<comment type="cofactor">
    <cofactor evidence="1">
        <name>[4Fe-4S] cluster</name>
        <dbReference type="ChEBI" id="CHEBI:49883"/>
    </cofactor>
</comment>
<dbReference type="InterPro" id="IPR025714">
    <property type="entry name" value="Methyltranfer_dom"/>
</dbReference>
<keyword evidence="2" id="KW-0949">S-adenosyl-L-methionine</keyword>
<dbReference type="InterPro" id="IPR050377">
    <property type="entry name" value="Radical_SAM_PqqE_MftC-like"/>
</dbReference>
<feature type="domain" description="Radical SAM core" evidence="6">
    <location>
        <begin position="83"/>
        <end position="298"/>
    </location>
</feature>
<protein>
    <submittedName>
        <fullName evidence="7">Methyltransferase domain-containing protein</fullName>
    </submittedName>
</protein>
<dbReference type="PROSITE" id="PS51918">
    <property type="entry name" value="RADICAL_SAM"/>
    <property type="match status" value="1"/>
</dbReference>
<dbReference type="GO" id="GO:0008168">
    <property type="term" value="F:methyltransferase activity"/>
    <property type="evidence" value="ECO:0007669"/>
    <property type="project" value="UniProtKB-KW"/>
</dbReference>
<accession>A0A550JGD6</accession>
<keyword evidence="4" id="KW-0408">Iron</keyword>
<dbReference type="PANTHER" id="PTHR11228:SF7">
    <property type="entry name" value="PQQA PEPTIDE CYCLASE"/>
    <property type="match status" value="1"/>
</dbReference>
<dbReference type="RefSeq" id="WP_092057304.1">
    <property type="nucleotide sequence ID" value="NZ_FOJJ01000034.1"/>
</dbReference>
<evidence type="ECO:0000259" key="6">
    <source>
        <dbReference type="PROSITE" id="PS51918"/>
    </source>
</evidence>
<evidence type="ECO:0000256" key="2">
    <source>
        <dbReference type="ARBA" id="ARBA00022691"/>
    </source>
</evidence>
<keyword evidence="5" id="KW-0411">Iron-sulfur</keyword>
<dbReference type="AlphaFoldDB" id="A0A550JGD6"/>
<dbReference type="GO" id="GO:0046872">
    <property type="term" value="F:metal ion binding"/>
    <property type="evidence" value="ECO:0007669"/>
    <property type="project" value="UniProtKB-KW"/>
</dbReference>
<evidence type="ECO:0000256" key="1">
    <source>
        <dbReference type="ARBA" id="ARBA00001966"/>
    </source>
</evidence>
<dbReference type="Gene3D" id="3.20.20.70">
    <property type="entry name" value="Aldolase class I"/>
    <property type="match status" value="1"/>
</dbReference>
<dbReference type="Pfam" id="PF04055">
    <property type="entry name" value="Radical_SAM"/>
    <property type="match status" value="1"/>
</dbReference>
<dbReference type="PANTHER" id="PTHR11228">
    <property type="entry name" value="RADICAL SAM DOMAIN PROTEIN"/>
    <property type="match status" value="1"/>
</dbReference>
<dbReference type="GO" id="GO:0051536">
    <property type="term" value="F:iron-sulfur cluster binding"/>
    <property type="evidence" value="ECO:0007669"/>
    <property type="project" value="UniProtKB-KW"/>
</dbReference>
<keyword evidence="7" id="KW-0808">Transferase</keyword>
<comment type="caution">
    <text evidence="7">The sequence shown here is derived from an EMBL/GenBank/DDBJ whole genome shotgun (WGS) entry which is preliminary data.</text>
</comment>
<dbReference type="EMBL" id="VJVV01000004">
    <property type="protein sequence ID" value="TRO82268.1"/>
    <property type="molecule type" value="Genomic_DNA"/>
</dbReference>
<dbReference type="OrthoDB" id="9765084at2"/>
<reference evidence="7 8" key="1">
    <citation type="submission" date="2019-07" db="EMBL/GenBank/DDBJ databases">
        <title>Insights of Desulfuromonas acetexigens electromicrobiology.</title>
        <authorList>
            <person name="Katuri K."/>
            <person name="Sapireddy V."/>
            <person name="Shaw D.R."/>
            <person name="Saikaly P."/>
        </authorList>
    </citation>
    <scope>NUCLEOTIDE SEQUENCE [LARGE SCALE GENOMIC DNA]</scope>
    <source>
        <strain evidence="7 8">2873</strain>
    </source>
</reference>
<proteinExistence type="predicted"/>
<dbReference type="InterPro" id="IPR013785">
    <property type="entry name" value="Aldolase_TIM"/>
</dbReference>
<dbReference type="SFLD" id="SFLDG01067">
    <property type="entry name" value="SPASM/twitch_domain_containing"/>
    <property type="match status" value="1"/>
</dbReference>
<dbReference type="Pfam" id="PF13847">
    <property type="entry name" value="Methyltransf_31"/>
    <property type="match status" value="1"/>
</dbReference>
<evidence type="ECO:0000313" key="7">
    <source>
        <dbReference type="EMBL" id="TRO82268.1"/>
    </source>
</evidence>